<feature type="transmembrane region" description="Helical" evidence="1">
    <location>
        <begin position="245"/>
        <end position="267"/>
    </location>
</feature>
<dbReference type="Proteomes" id="UP000799436">
    <property type="component" value="Unassembled WGS sequence"/>
</dbReference>
<feature type="transmembrane region" description="Helical" evidence="1">
    <location>
        <begin position="58"/>
        <end position="77"/>
    </location>
</feature>
<reference evidence="2" key="1">
    <citation type="journal article" date="2020" name="Stud. Mycol.">
        <title>101 Dothideomycetes genomes: a test case for predicting lifestyles and emergence of pathogens.</title>
        <authorList>
            <person name="Haridas S."/>
            <person name="Albert R."/>
            <person name="Binder M."/>
            <person name="Bloem J."/>
            <person name="Labutti K."/>
            <person name="Salamov A."/>
            <person name="Andreopoulos B."/>
            <person name="Baker S."/>
            <person name="Barry K."/>
            <person name="Bills G."/>
            <person name="Bluhm B."/>
            <person name="Cannon C."/>
            <person name="Castanera R."/>
            <person name="Culley D."/>
            <person name="Daum C."/>
            <person name="Ezra D."/>
            <person name="Gonzalez J."/>
            <person name="Henrissat B."/>
            <person name="Kuo A."/>
            <person name="Liang C."/>
            <person name="Lipzen A."/>
            <person name="Lutzoni F."/>
            <person name="Magnuson J."/>
            <person name="Mondo S."/>
            <person name="Nolan M."/>
            <person name="Ohm R."/>
            <person name="Pangilinan J."/>
            <person name="Park H.-J."/>
            <person name="Ramirez L."/>
            <person name="Alfaro M."/>
            <person name="Sun H."/>
            <person name="Tritt A."/>
            <person name="Yoshinaga Y."/>
            <person name="Zwiers L.-H."/>
            <person name="Turgeon B."/>
            <person name="Goodwin S."/>
            <person name="Spatafora J."/>
            <person name="Crous P."/>
            <person name="Grigoriev I."/>
        </authorList>
    </citation>
    <scope>NUCLEOTIDE SEQUENCE</scope>
    <source>
        <strain evidence="2">CBS 116005</strain>
    </source>
</reference>
<accession>A0A6G1L8H3</accession>
<keyword evidence="1" id="KW-0472">Membrane</keyword>
<evidence type="ECO:0000313" key="2">
    <source>
        <dbReference type="EMBL" id="KAF2769233.1"/>
    </source>
</evidence>
<evidence type="ECO:0000313" key="3">
    <source>
        <dbReference type="Proteomes" id="UP000799436"/>
    </source>
</evidence>
<evidence type="ECO:0000256" key="1">
    <source>
        <dbReference type="SAM" id="Phobius"/>
    </source>
</evidence>
<sequence>MNGSNSTVLQSLDGWNGSTWAINPNPRTQISTAGCKRLCGTGADYYDWSQSSSTITTWVLPIAGVLLQAPFLSNAFWETVFSIARWCGSPIASLAYILWNIKVSGKCALMADMAAPYDHVDKDPERASDYASMRDSMYLLVTMNQYSIDSRVLKLNGKLSDSKPAEGLLRATLFSKDLRLLRRKRVIHELEHEQPVETTAIVELNQRLRALNRIEVDERLEPVGGLNSMRQKLAQQLRETRKRGVVPVFISTLWFVFAIAISIQSSFGLLGSNAVAHDLALGCLLAWLPVLIMCSIVDRNPVSADDVRKKLNRLVDHVRKSLTDPVVQSMFINTIENNGERADMRRRIEDVGDKCSLVQDVPFFEQFAGQGRVRWHYGAAHPTLRMPISLKLAGTGCAMRLRRAPF</sequence>
<organism evidence="2 3">
    <name type="scientific">Teratosphaeria nubilosa</name>
    <dbReference type="NCBI Taxonomy" id="161662"/>
    <lineage>
        <taxon>Eukaryota</taxon>
        <taxon>Fungi</taxon>
        <taxon>Dikarya</taxon>
        <taxon>Ascomycota</taxon>
        <taxon>Pezizomycotina</taxon>
        <taxon>Dothideomycetes</taxon>
        <taxon>Dothideomycetidae</taxon>
        <taxon>Mycosphaerellales</taxon>
        <taxon>Teratosphaeriaceae</taxon>
        <taxon>Teratosphaeria</taxon>
    </lineage>
</organism>
<dbReference type="AlphaFoldDB" id="A0A6G1L8H3"/>
<proteinExistence type="predicted"/>
<keyword evidence="1" id="KW-1133">Transmembrane helix</keyword>
<feature type="transmembrane region" description="Helical" evidence="1">
    <location>
        <begin position="279"/>
        <end position="298"/>
    </location>
</feature>
<keyword evidence="1" id="KW-0812">Transmembrane</keyword>
<dbReference type="OrthoDB" id="5392263at2759"/>
<dbReference type="EMBL" id="ML995835">
    <property type="protein sequence ID" value="KAF2769233.1"/>
    <property type="molecule type" value="Genomic_DNA"/>
</dbReference>
<gene>
    <name evidence="2" type="ORF">EJ03DRAFT_97352</name>
</gene>
<keyword evidence="3" id="KW-1185">Reference proteome</keyword>
<name>A0A6G1L8H3_9PEZI</name>
<protein>
    <submittedName>
        <fullName evidence="2">Uncharacterized protein</fullName>
    </submittedName>
</protein>